<dbReference type="InterPro" id="IPR050267">
    <property type="entry name" value="Anti-sigma-factor_SerPK"/>
</dbReference>
<accession>A0A7W8Z1K8</accession>
<protein>
    <submittedName>
        <fullName evidence="3">Anti-sigma regulatory factor (Ser/Thr protein kinase)</fullName>
    </submittedName>
</protein>
<evidence type="ECO:0000259" key="2">
    <source>
        <dbReference type="Pfam" id="PF13581"/>
    </source>
</evidence>
<dbReference type="Gene3D" id="3.30.565.10">
    <property type="entry name" value="Histidine kinase-like ATPase, C-terminal domain"/>
    <property type="match status" value="1"/>
</dbReference>
<sequence length="132" mass="14343">MTATPDGPRTACWDLPPSPAVVGRARDLVREVLTTWGAAHLRHDVVLVMDELLVNAITHGEPPIRLSVWLASAVLCVRVTDHGDAMPRRLRLSPDALHGRGLELIDALATAHGVTPLRDGPGKTVWARWDLS</sequence>
<dbReference type="InterPro" id="IPR036890">
    <property type="entry name" value="HATPase_C_sf"/>
</dbReference>
<dbReference type="Pfam" id="PF13581">
    <property type="entry name" value="HATPase_c_2"/>
    <property type="match status" value="1"/>
</dbReference>
<gene>
    <name evidence="3" type="ORF">BJ981_001453</name>
</gene>
<organism evidence="3 4">
    <name type="scientific">Sphaerisporangium krabiense</name>
    <dbReference type="NCBI Taxonomy" id="763782"/>
    <lineage>
        <taxon>Bacteria</taxon>
        <taxon>Bacillati</taxon>
        <taxon>Actinomycetota</taxon>
        <taxon>Actinomycetes</taxon>
        <taxon>Streptosporangiales</taxon>
        <taxon>Streptosporangiaceae</taxon>
        <taxon>Sphaerisporangium</taxon>
    </lineage>
</organism>
<keyword evidence="1" id="KW-0418">Kinase</keyword>
<dbReference type="PANTHER" id="PTHR35526">
    <property type="entry name" value="ANTI-SIGMA-F FACTOR RSBW-RELATED"/>
    <property type="match status" value="1"/>
</dbReference>
<dbReference type="SUPFAM" id="SSF55874">
    <property type="entry name" value="ATPase domain of HSP90 chaperone/DNA topoisomerase II/histidine kinase"/>
    <property type="match status" value="1"/>
</dbReference>
<feature type="domain" description="Histidine kinase/HSP90-like ATPase" evidence="2">
    <location>
        <begin position="16"/>
        <end position="129"/>
    </location>
</feature>
<dbReference type="EMBL" id="JACHBR010000001">
    <property type="protein sequence ID" value="MBB5625754.1"/>
    <property type="molecule type" value="Genomic_DNA"/>
</dbReference>
<dbReference type="AlphaFoldDB" id="A0A7W8Z1K8"/>
<dbReference type="RefSeq" id="WP_184609191.1">
    <property type="nucleotide sequence ID" value="NZ_BOOS01000023.1"/>
</dbReference>
<comment type="caution">
    <text evidence="3">The sequence shown here is derived from an EMBL/GenBank/DDBJ whole genome shotgun (WGS) entry which is preliminary data.</text>
</comment>
<dbReference type="PANTHER" id="PTHR35526:SF3">
    <property type="entry name" value="ANTI-SIGMA-F FACTOR RSBW"/>
    <property type="match status" value="1"/>
</dbReference>
<dbReference type="InterPro" id="IPR003594">
    <property type="entry name" value="HATPase_dom"/>
</dbReference>
<dbReference type="GO" id="GO:0004674">
    <property type="term" value="F:protein serine/threonine kinase activity"/>
    <property type="evidence" value="ECO:0007669"/>
    <property type="project" value="UniProtKB-KW"/>
</dbReference>
<evidence type="ECO:0000256" key="1">
    <source>
        <dbReference type="ARBA" id="ARBA00022527"/>
    </source>
</evidence>
<name>A0A7W8Z1K8_9ACTN</name>
<dbReference type="Proteomes" id="UP000588112">
    <property type="component" value="Unassembled WGS sequence"/>
</dbReference>
<keyword evidence="4" id="KW-1185">Reference proteome</keyword>
<dbReference type="CDD" id="cd16936">
    <property type="entry name" value="HATPase_RsbW-like"/>
    <property type="match status" value="1"/>
</dbReference>
<evidence type="ECO:0000313" key="3">
    <source>
        <dbReference type="EMBL" id="MBB5625754.1"/>
    </source>
</evidence>
<evidence type="ECO:0000313" key="4">
    <source>
        <dbReference type="Proteomes" id="UP000588112"/>
    </source>
</evidence>
<keyword evidence="1" id="KW-0808">Transferase</keyword>
<proteinExistence type="predicted"/>
<reference evidence="3 4" key="1">
    <citation type="submission" date="2020-08" db="EMBL/GenBank/DDBJ databases">
        <title>Sequencing the genomes of 1000 actinobacteria strains.</title>
        <authorList>
            <person name="Klenk H.-P."/>
        </authorList>
    </citation>
    <scope>NUCLEOTIDE SEQUENCE [LARGE SCALE GENOMIC DNA]</scope>
    <source>
        <strain evidence="3 4">DSM 45790</strain>
    </source>
</reference>
<keyword evidence="1" id="KW-0723">Serine/threonine-protein kinase</keyword>